<dbReference type="SUPFAM" id="SSF50630">
    <property type="entry name" value="Acid proteases"/>
    <property type="match status" value="1"/>
</dbReference>
<dbReference type="Pfam" id="PF13975">
    <property type="entry name" value="gag-asp_proteas"/>
    <property type="match status" value="1"/>
</dbReference>
<sequence>MRRRERAVNAATTSRNDQNIPLSSPLAPYNAGGASMSSSSAPGTPSPFMPPPATPRLPALVPPPAAAPLTIGQRVAFGERALKKLKLSEESLTLVREFLETSHPEEREILWFIHDIKAEEESKSSAIKTAENWVANKNQTNTMRITIASSSAHNLRSNELRDLRAELIRIGQNPNDLTDTSEQTSDSELDTDDTILVPVPAHLAYHTYAPPLSPTDPYWPLFLPLPPSRPPTPPSLPANTGTTLQQVQPRPPSSASTMATQMPARGDRTAPHFDSKKPRELLRYFSDLEFLFNRASVTDNAQKKGHATRFLEVDDQDIWESLPEFTTANKTWDEFKAAVTKLYPGSDKERKFSMNDLDALIGEQGRLGILSRGEYGEFYRQFLLITAHLIAKNRLSSAEQSRAFRRAMISVSLWDAIHRRLQIKKPDVHPDDPYDIADMNEAAEFVLAGTSAAVPAAAATAAHQAPVAPEIKQEPAVSSLVESLNGLIKILATQAQQQSAPRQNNNTYNQPAAGNECNMCGNIHHFIRNCEVVDEYTRLGKCKRDTNGRVTLPSGAFVPSRIAGKYLKDRIDEWHRQNPGQLAAAQLLLGLAPQPIAVPAPTPAAPAFVLSESDRIQSLERELLALRTRAQARAAAAAGEPVEKPEQPIRAQPAQPAPPAPAPVPANPPANHPAVDQPSVPRILTRPAAAPVPQQPEHPFAQARDAAYAPPRDRNLGARIPNPPAATKKPEVAYRTTAPIYDEKIASEVFGRSMDAPVTLTQRELLSLSPEVRAQVRDATTSRRVASGAKEKATDAAPVPQFFNGEFPAADVEIFDTLEQQREKDARTTAFFDAMPATYTQTAQRELPPNAFIVPDPYEAYYSEGQSPKELVVALESSAIRSILPIIDNQQQVECIIDGGSQIIAMSDTVCHDLGLPYDPRIVLQMQSANGSVNASLGLARNVPFRIGDITLYLQVHVVHNPPYDVLLGRPFDVLTESVVRNYSDEKQTITICDPNTGQVATVPTVPRGTPRSRSQGFPTSRI</sequence>
<feature type="compositionally biased region" description="Polar residues" evidence="1">
    <location>
        <begin position="238"/>
        <end position="260"/>
    </location>
</feature>
<reference evidence="3" key="1">
    <citation type="submission" date="2014-09" db="EMBL/GenBank/DDBJ databases">
        <title>Genome sequence of the luminous mushroom Mycena chlorophos for searching fungal bioluminescence genes.</title>
        <authorList>
            <person name="Tanaka Y."/>
            <person name="Kasuga D."/>
            <person name="Oba Y."/>
            <person name="Hase S."/>
            <person name="Sato K."/>
            <person name="Oba Y."/>
            <person name="Sakakibara Y."/>
        </authorList>
    </citation>
    <scope>NUCLEOTIDE SEQUENCE</scope>
</reference>
<dbReference type="PANTHER" id="PTHR48125">
    <property type="entry name" value="LP07818P1"/>
    <property type="match status" value="1"/>
</dbReference>
<accession>A0ABQ0L498</accession>
<feature type="compositionally biased region" description="Pro residues" evidence="1">
    <location>
        <begin position="655"/>
        <end position="671"/>
    </location>
</feature>
<dbReference type="PANTHER" id="PTHR48125:SF10">
    <property type="entry name" value="OS12G0136300 PROTEIN"/>
    <property type="match status" value="1"/>
</dbReference>
<gene>
    <name evidence="3" type="ORF">MCHLO_03545</name>
</gene>
<dbReference type="Proteomes" id="UP000815677">
    <property type="component" value="Unassembled WGS sequence"/>
</dbReference>
<evidence type="ECO:0000313" key="4">
    <source>
        <dbReference type="Proteomes" id="UP000815677"/>
    </source>
</evidence>
<proteinExistence type="predicted"/>
<dbReference type="CDD" id="cd00303">
    <property type="entry name" value="retropepsin_like"/>
    <property type="match status" value="1"/>
</dbReference>
<evidence type="ECO:0000313" key="3">
    <source>
        <dbReference type="EMBL" id="GAT45998.1"/>
    </source>
</evidence>
<feature type="region of interest" description="Disordered" evidence="1">
    <location>
        <begin position="230"/>
        <end position="273"/>
    </location>
</feature>
<dbReference type="EMBL" id="DF842035">
    <property type="protein sequence ID" value="GAT45998.1"/>
    <property type="molecule type" value="Genomic_DNA"/>
</dbReference>
<feature type="compositionally biased region" description="Pro residues" evidence="1">
    <location>
        <begin position="44"/>
        <end position="53"/>
    </location>
</feature>
<organism evidence="3 4">
    <name type="scientific">Mycena chlorophos</name>
    <name type="common">Agaric fungus</name>
    <name type="synonym">Agaricus chlorophos</name>
    <dbReference type="NCBI Taxonomy" id="658473"/>
    <lineage>
        <taxon>Eukaryota</taxon>
        <taxon>Fungi</taxon>
        <taxon>Dikarya</taxon>
        <taxon>Basidiomycota</taxon>
        <taxon>Agaricomycotina</taxon>
        <taxon>Agaricomycetes</taxon>
        <taxon>Agaricomycetidae</taxon>
        <taxon>Agaricales</taxon>
        <taxon>Marasmiineae</taxon>
        <taxon>Mycenaceae</taxon>
        <taxon>Mycena</taxon>
    </lineage>
</organism>
<name>A0ABQ0L498_MYCCL</name>
<dbReference type="Pfam" id="PF13352">
    <property type="entry name" value="DUF4100"/>
    <property type="match status" value="1"/>
</dbReference>
<feature type="compositionally biased region" description="Polar residues" evidence="1">
    <location>
        <begin position="1012"/>
        <end position="1023"/>
    </location>
</feature>
<evidence type="ECO:0000256" key="1">
    <source>
        <dbReference type="SAM" id="MobiDB-lite"/>
    </source>
</evidence>
<keyword evidence="4" id="KW-1185">Reference proteome</keyword>
<feature type="domain" description="DUF4100" evidence="2">
    <location>
        <begin position="625"/>
        <end position="785"/>
    </location>
</feature>
<feature type="compositionally biased region" description="Polar residues" evidence="1">
    <location>
        <begin position="10"/>
        <end position="22"/>
    </location>
</feature>
<protein>
    <recommendedName>
        <fullName evidence="2">DUF4100 domain-containing protein</fullName>
    </recommendedName>
</protein>
<feature type="region of interest" description="Disordered" evidence="1">
    <location>
        <begin position="711"/>
        <end position="731"/>
    </location>
</feature>
<dbReference type="InterPro" id="IPR025165">
    <property type="entry name" value="DUF4100"/>
</dbReference>
<feature type="compositionally biased region" description="Low complexity" evidence="1">
    <location>
        <begin position="31"/>
        <end position="43"/>
    </location>
</feature>
<dbReference type="Gene3D" id="2.40.70.10">
    <property type="entry name" value="Acid Proteases"/>
    <property type="match status" value="1"/>
</dbReference>
<dbReference type="InterPro" id="IPR021109">
    <property type="entry name" value="Peptidase_aspartic_dom_sf"/>
</dbReference>
<feature type="region of interest" description="Disordered" evidence="1">
    <location>
        <begin position="1004"/>
        <end position="1023"/>
    </location>
</feature>
<feature type="region of interest" description="Disordered" evidence="1">
    <location>
        <begin position="635"/>
        <end position="678"/>
    </location>
</feature>
<evidence type="ECO:0000259" key="2">
    <source>
        <dbReference type="Pfam" id="PF13352"/>
    </source>
</evidence>
<feature type="region of interest" description="Disordered" evidence="1">
    <location>
        <begin position="1"/>
        <end position="53"/>
    </location>
</feature>